<comment type="similarity">
    <text evidence="4">Belongs to the RAD18 family.</text>
</comment>
<keyword evidence="12" id="KW-0238">DNA-binding</keyword>
<evidence type="ECO:0000256" key="14">
    <source>
        <dbReference type="ARBA" id="ARBA00023242"/>
    </source>
</evidence>
<comment type="pathway">
    <text evidence="3">Protein modification; protein ubiquitination.</text>
</comment>
<evidence type="ECO:0000256" key="1">
    <source>
        <dbReference type="ARBA" id="ARBA00000900"/>
    </source>
</evidence>
<evidence type="ECO:0000256" key="17">
    <source>
        <dbReference type="PROSITE-ProRule" id="PRU00175"/>
    </source>
</evidence>
<evidence type="ECO:0000256" key="4">
    <source>
        <dbReference type="ARBA" id="ARBA00009506"/>
    </source>
</evidence>
<evidence type="ECO:0000256" key="7">
    <source>
        <dbReference type="ARBA" id="ARBA00022723"/>
    </source>
</evidence>
<dbReference type="PANTHER" id="PTHR14134:SF2">
    <property type="entry name" value="E3 UBIQUITIN-PROTEIN LIGASE RAD18"/>
    <property type="match status" value="1"/>
</dbReference>
<evidence type="ECO:0000259" key="22">
    <source>
        <dbReference type="PROSITE" id="PS51908"/>
    </source>
</evidence>
<comment type="catalytic activity">
    <reaction evidence="1">
        <text>S-ubiquitinyl-[E2 ubiquitin-conjugating enzyme]-L-cysteine + [acceptor protein]-L-lysine = [E2 ubiquitin-conjugating enzyme]-L-cysteine + N(6)-ubiquitinyl-[acceptor protein]-L-lysine.</text>
        <dbReference type="EC" id="2.3.2.27"/>
    </reaction>
</comment>
<accession>A0A0A9X430</accession>
<evidence type="ECO:0000256" key="18">
    <source>
        <dbReference type="PROSITE-ProRule" id="PRU01256"/>
    </source>
</evidence>
<evidence type="ECO:0000256" key="19">
    <source>
        <dbReference type="SAM" id="MobiDB-lite"/>
    </source>
</evidence>
<dbReference type="SMART" id="SM00513">
    <property type="entry name" value="SAP"/>
    <property type="match status" value="1"/>
</dbReference>
<keyword evidence="7" id="KW-0479">Metal-binding</keyword>
<keyword evidence="11" id="KW-0862">Zinc</keyword>
<dbReference type="CDD" id="cd16529">
    <property type="entry name" value="RING-HC_RAD18"/>
    <property type="match status" value="1"/>
</dbReference>
<dbReference type="PROSITE" id="PS51908">
    <property type="entry name" value="ZF_UBZ4"/>
    <property type="match status" value="1"/>
</dbReference>
<reference evidence="23" key="2">
    <citation type="submission" date="2014-07" db="EMBL/GenBank/DDBJ databases">
        <authorList>
            <person name="Hull J."/>
        </authorList>
    </citation>
    <scope>NUCLEOTIDE SEQUENCE</scope>
</reference>
<evidence type="ECO:0000256" key="11">
    <source>
        <dbReference type="ARBA" id="ARBA00022833"/>
    </source>
</evidence>
<dbReference type="InterPro" id="IPR006642">
    <property type="entry name" value="Rad18_UBZ4"/>
</dbReference>
<keyword evidence="13 18" id="KW-0234">DNA repair</keyword>
<dbReference type="GO" id="GO:0003697">
    <property type="term" value="F:single-stranded DNA binding"/>
    <property type="evidence" value="ECO:0007669"/>
    <property type="project" value="InterPro"/>
</dbReference>
<feature type="compositionally biased region" description="Low complexity" evidence="19">
    <location>
        <begin position="630"/>
        <end position="642"/>
    </location>
</feature>
<dbReference type="UniPathway" id="UPA00143"/>
<evidence type="ECO:0000256" key="5">
    <source>
        <dbReference type="ARBA" id="ARBA00012483"/>
    </source>
</evidence>
<dbReference type="SMART" id="SM00184">
    <property type="entry name" value="RING"/>
    <property type="match status" value="1"/>
</dbReference>
<evidence type="ECO:0000256" key="8">
    <source>
        <dbReference type="ARBA" id="ARBA00022763"/>
    </source>
</evidence>
<feature type="domain" description="RING-type" evidence="20">
    <location>
        <begin position="23"/>
        <end position="60"/>
    </location>
</feature>
<feature type="compositionally biased region" description="Polar residues" evidence="19">
    <location>
        <begin position="421"/>
        <end position="431"/>
    </location>
</feature>
<keyword evidence="14" id="KW-0539">Nucleus</keyword>
<dbReference type="PROSITE" id="PS50089">
    <property type="entry name" value="ZF_RING_2"/>
    <property type="match status" value="1"/>
</dbReference>
<feature type="compositionally biased region" description="Polar residues" evidence="19">
    <location>
        <begin position="580"/>
        <end position="590"/>
    </location>
</feature>
<dbReference type="EC" id="2.3.2.27" evidence="5"/>
<keyword evidence="6" id="KW-0808">Transferase</keyword>
<dbReference type="PROSITE" id="PS00518">
    <property type="entry name" value="ZF_RING_1"/>
    <property type="match status" value="1"/>
</dbReference>
<dbReference type="SMART" id="SM00734">
    <property type="entry name" value="ZnF_Rad18"/>
    <property type="match status" value="1"/>
</dbReference>
<feature type="compositionally biased region" description="Polar residues" evidence="19">
    <location>
        <begin position="712"/>
        <end position="729"/>
    </location>
</feature>
<feature type="region of interest" description="Disordered" evidence="19">
    <location>
        <begin position="375"/>
        <end position="743"/>
    </location>
</feature>
<dbReference type="GO" id="GO:0006301">
    <property type="term" value="P:DNA damage tolerance"/>
    <property type="evidence" value="ECO:0007669"/>
    <property type="project" value="InterPro"/>
</dbReference>
<evidence type="ECO:0000259" key="21">
    <source>
        <dbReference type="PROSITE" id="PS50800"/>
    </source>
</evidence>
<protein>
    <recommendedName>
        <fullName evidence="5">RING-type E3 ubiquitin transferase</fullName>
        <ecNumber evidence="5">2.3.2.27</ecNumber>
    </recommendedName>
    <alternativeName>
        <fullName evidence="15 16">RING-type E3 ubiquitin transferase RAD18</fullName>
    </alternativeName>
</protein>
<feature type="domain" description="UBZ4-type" evidence="22">
    <location>
        <begin position="209"/>
        <end position="236"/>
    </location>
</feature>
<reference evidence="23" key="1">
    <citation type="journal article" date="2014" name="PLoS ONE">
        <title>Transcriptome-Based Identification of ABC Transporters in the Western Tarnished Plant Bug Lygus hesperus.</title>
        <authorList>
            <person name="Hull J.J."/>
            <person name="Chaney K."/>
            <person name="Geib S.M."/>
            <person name="Fabrick J.A."/>
            <person name="Brent C.S."/>
            <person name="Walsh D."/>
            <person name="Lavine L.C."/>
        </authorList>
    </citation>
    <scope>NUCLEOTIDE SEQUENCE</scope>
</reference>
<sequence>MASDATWPTEFADFKRLDAVLKCGICYDYMTNSMITSCSHTYCSLCIRKFMQYKNQCPACFEETYEVHLRNNRPLDDIIAIFVKMKDKLQRALRLATIPIPIKGEPKCDAKEENALFPKTPKNRSSFEPKTPSSVRSSVGEVAVQLFKEKTEEAPTGSPIPGSSYKDKTPKTPSQSDKSGDDVVLNGVKIPGIFNAPISFPRVRKPDEMAQCPVCEVEVPARNINLHLDTCLAAESGCRPKNRKAVPKREPLPKRLFSLLKDPALKKILKDYGLNTQGDRKTLISRIQRYTVIYNSENDSPNPRPIPELVAQLEREEREEKKPNALLKSLARNQPQRVVIDRKADPEVIEQAHKAYREENKDSFKKLIEQMRAREGKYIKPSKPPPRVYSDDEDDPNRSVAFNPDVPSTSREDHSSDGHSLYSQATQQGYESESDIFQGDNGVKDPKRGLIDWGKTSIAEKETLLVSDSEDEREEPAAPKDAILLSSDETNIRSSVQEQEQPALNNQEKEIHVTPIKTPSRALHILLSPTESEKLADGDDSNDVEDPSRTGSVVNTVNSNDSSKKENISKDSPSIEESAKQQQRTSTTPADESEKNEGSDDSIDALFDKTSADQEVTPRVTRSRRKSVPRSESSTPNSTSSRGTKRKSKSSPKTANNLEEKFEFLFEKFNGDRVDDTVESDEDDTSSNPAHPEDSSGVNPLPEGRQTRRSLRTSGNMTPIPETSESSRITTRKRPKRDLSPAF</sequence>
<organism evidence="23">
    <name type="scientific">Lygus hesperus</name>
    <name type="common">Western plant bug</name>
    <dbReference type="NCBI Taxonomy" id="30085"/>
    <lineage>
        <taxon>Eukaryota</taxon>
        <taxon>Metazoa</taxon>
        <taxon>Ecdysozoa</taxon>
        <taxon>Arthropoda</taxon>
        <taxon>Hexapoda</taxon>
        <taxon>Insecta</taxon>
        <taxon>Pterygota</taxon>
        <taxon>Neoptera</taxon>
        <taxon>Paraneoptera</taxon>
        <taxon>Hemiptera</taxon>
        <taxon>Heteroptera</taxon>
        <taxon>Panheteroptera</taxon>
        <taxon>Cimicomorpha</taxon>
        <taxon>Miridae</taxon>
        <taxon>Mirini</taxon>
        <taxon>Lygus</taxon>
    </lineage>
</organism>
<dbReference type="GO" id="GO:0006281">
    <property type="term" value="P:DNA repair"/>
    <property type="evidence" value="ECO:0007669"/>
    <property type="project" value="UniProtKB-KW"/>
</dbReference>
<dbReference type="FunFam" id="3.30.40.10:FF:000172">
    <property type="entry name" value="E3 ubiquitin-protein ligase RAD18"/>
    <property type="match status" value="1"/>
</dbReference>
<dbReference type="Pfam" id="PF02037">
    <property type="entry name" value="SAP"/>
    <property type="match status" value="1"/>
</dbReference>
<dbReference type="Gene3D" id="3.30.40.10">
    <property type="entry name" value="Zinc/RING finger domain, C3HC4 (zinc finger)"/>
    <property type="match status" value="1"/>
</dbReference>
<evidence type="ECO:0000256" key="2">
    <source>
        <dbReference type="ARBA" id="ARBA00004123"/>
    </source>
</evidence>
<dbReference type="EMBL" id="GBHO01028870">
    <property type="protein sequence ID" value="JAG14734.1"/>
    <property type="molecule type" value="Transcribed_RNA"/>
</dbReference>
<dbReference type="Gene3D" id="3.30.160.60">
    <property type="entry name" value="Classic Zinc Finger"/>
    <property type="match status" value="1"/>
</dbReference>
<dbReference type="GO" id="GO:0005634">
    <property type="term" value="C:nucleus"/>
    <property type="evidence" value="ECO:0007669"/>
    <property type="project" value="UniProtKB-SubCell"/>
</dbReference>
<dbReference type="GO" id="GO:0008270">
    <property type="term" value="F:zinc ion binding"/>
    <property type="evidence" value="ECO:0007669"/>
    <property type="project" value="UniProtKB-KW"/>
</dbReference>
<feature type="compositionally biased region" description="Low complexity" evidence="19">
    <location>
        <begin position="552"/>
        <end position="561"/>
    </location>
</feature>
<dbReference type="GO" id="GO:0097505">
    <property type="term" value="C:Rad6-Rad18 complex"/>
    <property type="evidence" value="ECO:0007669"/>
    <property type="project" value="TreeGrafter"/>
</dbReference>
<feature type="compositionally biased region" description="Basic and acidic residues" evidence="19">
    <location>
        <begin position="658"/>
        <end position="676"/>
    </location>
</feature>
<evidence type="ECO:0000256" key="12">
    <source>
        <dbReference type="ARBA" id="ARBA00023125"/>
    </source>
</evidence>
<evidence type="ECO:0000256" key="15">
    <source>
        <dbReference type="ARBA" id="ARBA00031783"/>
    </source>
</evidence>
<evidence type="ECO:0000256" key="9">
    <source>
        <dbReference type="ARBA" id="ARBA00022771"/>
    </source>
</evidence>
<dbReference type="SUPFAM" id="SSF57850">
    <property type="entry name" value="RING/U-box"/>
    <property type="match status" value="1"/>
</dbReference>
<evidence type="ECO:0000259" key="20">
    <source>
        <dbReference type="PROSITE" id="PS50089"/>
    </source>
</evidence>
<dbReference type="AlphaFoldDB" id="A0A0A9X430"/>
<dbReference type="GO" id="GO:0006513">
    <property type="term" value="P:protein monoubiquitination"/>
    <property type="evidence" value="ECO:0007669"/>
    <property type="project" value="InterPro"/>
</dbReference>
<dbReference type="InterPro" id="IPR013083">
    <property type="entry name" value="Znf_RING/FYVE/PHD"/>
</dbReference>
<evidence type="ECO:0000313" key="23">
    <source>
        <dbReference type="EMBL" id="JAG14734.1"/>
    </source>
</evidence>
<dbReference type="InterPro" id="IPR039577">
    <property type="entry name" value="Rad18"/>
</dbReference>
<feature type="compositionally biased region" description="Polar residues" evidence="19">
    <location>
        <begin position="487"/>
        <end position="506"/>
    </location>
</feature>
<name>A0A0A9X430_LYGHE</name>
<evidence type="ECO:0000256" key="6">
    <source>
        <dbReference type="ARBA" id="ARBA00022679"/>
    </source>
</evidence>
<keyword evidence="9 17" id="KW-0863">Zinc-finger</keyword>
<evidence type="ECO:0000256" key="13">
    <source>
        <dbReference type="ARBA" id="ARBA00023204"/>
    </source>
</evidence>
<feature type="region of interest" description="Disordered" evidence="19">
    <location>
        <begin position="148"/>
        <end position="182"/>
    </location>
</feature>
<dbReference type="PROSITE" id="PS50800">
    <property type="entry name" value="SAP"/>
    <property type="match status" value="1"/>
</dbReference>
<gene>
    <name evidence="23" type="primary">Rad18_0</name>
    <name evidence="23" type="ORF">CM83_75748</name>
</gene>
<dbReference type="GO" id="GO:0061630">
    <property type="term" value="F:ubiquitin protein ligase activity"/>
    <property type="evidence" value="ECO:0007669"/>
    <property type="project" value="UniProtKB-EC"/>
</dbReference>
<keyword evidence="8 18" id="KW-0227">DNA damage</keyword>
<keyword evidence="10" id="KW-0833">Ubl conjugation pathway</keyword>
<dbReference type="InterPro" id="IPR003034">
    <property type="entry name" value="SAP_dom"/>
</dbReference>
<dbReference type="InterPro" id="IPR001841">
    <property type="entry name" value="Znf_RING"/>
</dbReference>
<proteinExistence type="inferred from homology"/>
<feature type="domain" description="SAP" evidence="21">
    <location>
        <begin position="257"/>
        <end position="291"/>
    </location>
</feature>
<comment type="subcellular location">
    <subcellularLocation>
        <location evidence="2">Nucleus</location>
    </subcellularLocation>
</comment>
<evidence type="ECO:0000256" key="3">
    <source>
        <dbReference type="ARBA" id="ARBA00004906"/>
    </source>
</evidence>
<evidence type="ECO:0000256" key="10">
    <source>
        <dbReference type="ARBA" id="ARBA00022786"/>
    </source>
</evidence>
<evidence type="ECO:0000256" key="16">
    <source>
        <dbReference type="ARBA" id="ARBA00082369"/>
    </source>
</evidence>
<dbReference type="Pfam" id="PF13923">
    <property type="entry name" value="zf-C3HC4_2"/>
    <property type="match status" value="1"/>
</dbReference>
<dbReference type="InterPro" id="IPR017907">
    <property type="entry name" value="Znf_RING_CS"/>
</dbReference>
<dbReference type="PANTHER" id="PTHR14134">
    <property type="entry name" value="E3 UBIQUITIN-PROTEIN LIGASE RAD18"/>
    <property type="match status" value="1"/>
</dbReference>